<evidence type="ECO:0000313" key="1">
    <source>
        <dbReference type="EMBL" id="KAG8376744.1"/>
    </source>
</evidence>
<proteinExistence type="predicted"/>
<reference evidence="1" key="1">
    <citation type="submission" date="2019-10" db="EMBL/GenBank/DDBJ databases">
        <authorList>
            <person name="Zhang R."/>
            <person name="Pan Y."/>
            <person name="Wang J."/>
            <person name="Ma R."/>
            <person name="Yu S."/>
        </authorList>
    </citation>
    <scope>NUCLEOTIDE SEQUENCE</scope>
    <source>
        <strain evidence="1">LA-IB0</strain>
        <tissue evidence="1">Leaf</tissue>
    </source>
</reference>
<accession>A0AAV6X9D1</accession>
<evidence type="ECO:0008006" key="3">
    <source>
        <dbReference type="Google" id="ProtNLM"/>
    </source>
</evidence>
<dbReference type="Proteomes" id="UP000826271">
    <property type="component" value="Unassembled WGS sequence"/>
</dbReference>
<name>A0AAV6X9D1_9LAMI</name>
<keyword evidence="2" id="KW-1185">Reference proteome</keyword>
<protein>
    <recommendedName>
        <fullName evidence="3">Alcohol acetyltransferase</fullName>
    </recommendedName>
</protein>
<dbReference type="SUPFAM" id="SSF52777">
    <property type="entry name" value="CoA-dependent acyltransferases"/>
    <property type="match status" value="1"/>
</dbReference>
<comment type="caution">
    <text evidence="1">The sequence shown here is derived from an EMBL/GenBank/DDBJ whole genome shotgun (WGS) entry which is preliminary data.</text>
</comment>
<dbReference type="PANTHER" id="PTHR34375">
    <property type="entry name" value="GATA ZINC FINGER PROTEIN-RELATED"/>
    <property type="match status" value="1"/>
</dbReference>
<organism evidence="1 2">
    <name type="scientific">Buddleja alternifolia</name>
    <dbReference type="NCBI Taxonomy" id="168488"/>
    <lineage>
        <taxon>Eukaryota</taxon>
        <taxon>Viridiplantae</taxon>
        <taxon>Streptophyta</taxon>
        <taxon>Embryophyta</taxon>
        <taxon>Tracheophyta</taxon>
        <taxon>Spermatophyta</taxon>
        <taxon>Magnoliopsida</taxon>
        <taxon>eudicotyledons</taxon>
        <taxon>Gunneridae</taxon>
        <taxon>Pentapetalae</taxon>
        <taxon>asterids</taxon>
        <taxon>lamiids</taxon>
        <taxon>Lamiales</taxon>
        <taxon>Scrophulariaceae</taxon>
        <taxon>Buddlejeae</taxon>
        <taxon>Buddleja</taxon>
    </lineage>
</organism>
<gene>
    <name evidence="1" type="ORF">BUALT_Bualt09G0095600</name>
</gene>
<evidence type="ECO:0000313" key="2">
    <source>
        <dbReference type="Proteomes" id="UP000826271"/>
    </source>
</evidence>
<dbReference type="EMBL" id="WHWC01000009">
    <property type="protein sequence ID" value="KAG8376744.1"/>
    <property type="molecule type" value="Genomic_DNA"/>
</dbReference>
<dbReference type="AlphaFoldDB" id="A0AAV6X9D1"/>
<dbReference type="PANTHER" id="PTHR34375:SF3">
    <property type="entry name" value="CONDENSATION DOMAIN-CONTAINING PROTEIN"/>
    <property type="match status" value="1"/>
</dbReference>
<sequence length="466" mass="51492">MTGTSRARALSNTEQMWCHVVSSGTGSAVLALQMDRSPSEISLLHNVLQKLQKSHPLLLSKLHYNPTTKEFSFLTSTTPQVHIQKHDVESTSKLLKTLSAEQNSNLSPCHLLMEQELNCKNWIDPKSFPCNGIDLLFVSMYALSDTKSVIALRLHASISDRTTAVSLLRELMEIVEEIEGGGTRKGITNDGEGNSGIESLVPSGMAKKTLWGHGKDMLSYSFNSFKLTNLRFKNTKWPRKSEVVRLQMRTQHTARILAGCKSRGIKLFGPLAAAALIAAHSTKLDSDQLTKKKYGVATLIDCRLLLEPALSTHHFGFFHTAILNTHTLKGTENLWDLAEKIYTDFARDKKSNKHFSDLTDINFLMGKAIENPSLTASSSLRTSLIAVFEDPVIDDSKPMQQKIGVEDYIGCASAHGAGPSIALFDTIRNGELDCACVYPSPLHSREQINELVDHMRRILVDGFGSA</sequence>
<dbReference type="Gene3D" id="3.30.559.30">
    <property type="entry name" value="Nonribosomal peptide synthetase, condensation domain"/>
    <property type="match status" value="1"/>
</dbReference>